<dbReference type="SUPFAM" id="SSF52540">
    <property type="entry name" value="P-loop containing nucleoside triphosphate hydrolases"/>
    <property type="match status" value="1"/>
</dbReference>
<evidence type="ECO:0000256" key="2">
    <source>
        <dbReference type="ARBA" id="ARBA00022741"/>
    </source>
</evidence>
<dbReference type="EMBL" id="KK583191">
    <property type="protein sequence ID" value="KDO33945.1"/>
    <property type="molecule type" value="Genomic_DNA"/>
</dbReference>
<proteinExistence type="predicted"/>
<evidence type="ECO:0000256" key="3">
    <source>
        <dbReference type="ARBA" id="ARBA00022801"/>
    </source>
</evidence>
<accession>A0A067CXF0</accession>
<dbReference type="RefSeq" id="XP_012194838.1">
    <property type="nucleotide sequence ID" value="XM_012339448.1"/>
</dbReference>
<gene>
    <name evidence="7" type="ORF">SPRG_01223</name>
</gene>
<dbReference type="GO" id="GO:0042256">
    <property type="term" value="P:cytosolic ribosome assembly"/>
    <property type="evidence" value="ECO:0007669"/>
    <property type="project" value="TreeGrafter"/>
</dbReference>
<dbReference type="InterPro" id="IPR020568">
    <property type="entry name" value="Ribosomal_Su5_D2-typ_SF"/>
</dbReference>
<dbReference type="AlphaFoldDB" id="A0A067CXF0"/>
<evidence type="ECO:0000313" key="7">
    <source>
        <dbReference type="EMBL" id="KDO33945.1"/>
    </source>
</evidence>
<dbReference type="Proteomes" id="UP000030745">
    <property type="component" value="Unassembled WGS sequence"/>
</dbReference>
<dbReference type="SUPFAM" id="SSF54211">
    <property type="entry name" value="Ribosomal protein S5 domain 2-like"/>
    <property type="match status" value="1"/>
</dbReference>
<name>A0A067CXF0_SAPPC</name>
<reference evidence="7 8" key="1">
    <citation type="journal article" date="2013" name="PLoS Genet.">
        <title>Distinctive expansion of potential virulence genes in the genome of the oomycete fish pathogen Saprolegnia parasitica.</title>
        <authorList>
            <person name="Jiang R.H."/>
            <person name="de Bruijn I."/>
            <person name="Haas B.J."/>
            <person name="Belmonte R."/>
            <person name="Lobach L."/>
            <person name="Christie J."/>
            <person name="van den Ackerveken G."/>
            <person name="Bottin A."/>
            <person name="Bulone V."/>
            <person name="Diaz-Moreno S.M."/>
            <person name="Dumas B."/>
            <person name="Fan L."/>
            <person name="Gaulin E."/>
            <person name="Govers F."/>
            <person name="Grenville-Briggs L.J."/>
            <person name="Horner N.R."/>
            <person name="Levin J.Z."/>
            <person name="Mammella M."/>
            <person name="Meijer H.J."/>
            <person name="Morris P."/>
            <person name="Nusbaum C."/>
            <person name="Oome S."/>
            <person name="Phillips A.J."/>
            <person name="van Rooyen D."/>
            <person name="Rzeszutek E."/>
            <person name="Saraiva M."/>
            <person name="Secombes C.J."/>
            <person name="Seidl M.F."/>
            <person name="Snel B."/>
            <person name="Stassen J.H."/>
            <person name="Sykes S."/>
            <person name="Tripathy S."/>
            <person name="van den Berg H."/>
            <person name="Vega-Arreguin J.C."/>
            <person name="Wawra S."/>
            <person name="Young S.K."/>
            <person name="Zeng Q."/>
            <person name="Dieguez-Uribeondo J."/>
            <person name="Russ C."/>
            <person name="Tyler B.M."/>
            <person name="van West P."/>
        </authorList>
    </citation>
    <scope>NUCLEOTIDE SEQUENCE [LARGE SCALE GENOMIC DNA]</scope>
    <source>
        <strain evidence="7 8">CBS 223.65</strain>
    </source>
</reference>
<keyword evidence="3" id="KW-0378">Hydrolase</keyword>
<protein>
    <recommendedName>
        <fullName evidence="5">Elongation factor-like 1</fullName>
    </recommendedName>
</protein>
<dbReference type="Pfam" id="PF00009">
    <property type="entry name" value="GTP_EFTU"/>
    <property type="match status" value="1"/>
</dbReference>
<dbReference type="CDD" id="cd16261">
    <property type="entry name" value="EF2_snRNP_III"/>
    <property type="match status" value="1"/>
</dbReference>
<dbReference type="InterPro" id="IPR014721">
    <property type="entry name" value="Ribsml_uS5_D2-typ_fold_subgr"/>
</dbReference>
<dbReference type="PRINTS" id="PR00315">
    <property type="entry name" value="ELONGATNFCT"/>
</dbReference>
<feature type="domain" description="Elongation factor EFG" evidence="6">
    <location>
        <begin position="859"/>
        <end position="949"/>
    </location>
</feature>
<dbReference type="CDD" id="cd01681">
    <property type="entry name" value="aeEF2_snRNP_like_IV"/>
    <property type="match status" value="1"/>
</dbReference>
<dbReference type="Pfam" id="PF14492">
    <property type="entry name" value="EFG_III"/>
    <property type="match status" value="1"/>
</dbReference>
<dbReference type="KEGG" id="spar:SPRG_01223"/>
<organism evidence="7 8">
    <name type="scientific">Saprolegnia parasitica (strain CBS 223.65)</name>
    <dbReference type="NCBI Taxonomy" id="695850"/>
    <lineage>
        <taxon>Eukaryota</taxon>
        <taxon>Sar</taxon>
        <taxon>Stramenopiles</taxon>
        <taxon>Oomycota</taxon>
        <taxon>Saprolegniomycetes</taxon>
        <taxon>Saprolegniales</taxon>
        <taxon>Saprolegniaceae</taxon>
        <taxon>Saprolegnia</taxon>
    </lineage>
</organism>
<dbReference type="GO" id="GO:0005525">
    <property type="term" value="F:GTP binding"/>
    <property type="evidence" value="ECO:0007669"/>
    <property type="project" value="UniProtKB-KW"/>
</dbReference>
<keyword evidence="2" id="KW-0547">Nucleotide-binding</keyword>
<keyword evidence="4" id="KW-0342">GTP-binding</keyword>
<dbReference type="Gene3D" id="3.30.70.870">
    <property type="entry name" value="Elongation Factor G (Translational Gtpase), domain 3"/>
    <property type="match status" value="1"/>
</dbReference>
<dbReference type="InterPro" id="IPR041095">
    <property type="entry name" value="EFG_II"/>
</dbReference>
<dbReference type="Gene3D" id="3.30.230.10">
    <property type="match status" value="1"/>
</dbReference>
<dbReference type="Pfam" id="PF00679">
    <property type="entry name" value="EFG_C"/>
    <property type="match status" value="1"/>
</dbReference>
<dbReference type="GeneID" id="24123824"/>
<dbReference type="SUPFAM" id="SSF50447">
    <property type="entry name" value="Translation proteins"/>
    <property type="match status" value="1"/>
</dbReference>
<dbReference type="InterPro" id="IPR000640">
    <property type="entry name" value="EFG_V-like"/>
</dbReference>
<sequence length="1001" mass="110789">MSTGRVGTAQLASLQGDSAHIRNICIIAHVDHGKTTLSDSLVSSNGIISDRLAGKIRYLDNTEEEQLRGITMKSSAISLLYEGPLTPAEKAQRGGSDDDTVPYLINLVDSPGHVDFRVCAQTHAVLRQAWQEGIRPCLVLNKLDRLIYELQFTPLEAYQHICRIVEQANVIISSMIRADLLDEQSEMDMSDLVDDDGDETEARERRWMFSPARGNVLFASAYDGWAVGIGYFAAYYAKKFEMPQGPWRQGLWGEFYFHGKTKKIRSTPWTSNSQPMFVTFVLEPLWAVYKAMEEPTEHNPDALPPLRQLTKNLRVAKVVSDRELLQKDRRLALQCVMRKWLPLATSVLKMVTRMLPSPVTAQKSRAEHLCVVNPAFPDQLRTLNAIQACAVDDDAPVVVYICKMLSVEATNLSDYATNATLRAMYPIKEVGPSINVSDNRGAEAYVAVARVFSGTFRPNAPMFVLGPKYNGEGIGSSHVTALPPMALGLYMVMGSDFVRVEHVAAGNIVGILGLHEHVLKTATLSSTLACPSLARMPYQAKPIVRVAVEPADPRHFAELEAGLQRLYRSDPTVEVHVQETGEHVIVALGELHLERCVKDLTERFAKVPLHVSEPLVGFRETIVANETGGTALLSTIFKDLKLAEMTTSTTADGKHKTLVCPTPDGQVAVHLRAVPLPPAVVDVLEAHAEDWKRFHSTDDDADVATYVRHSSHDKLRARRLRTEVRTELQAVLAACDDAFWKTMDLDRLWSCGPRRVGPNLLINNVPDWSSPSTIWVLNRGLVTDERMKLESSLVSGFQLATAAGPLCDEPVWGVAFVVDDIVLTPVDADAEAVYGPLSGQVISSIKSGCRSAFLHAPVRLVEAMYKCTVQCQSEQLGKLYSVFAKRRARVVGEELADGSALFSVEAYLPVVESFGFATELLKNTSGNASNPQLLFDHWAVMPDDPFFQPTTDEEREDFGEAIAEHNAVRKLLEGVRKRKGLSREEKIVVHAEKQRTLGRNK</sequence>
<dbReference type="Gene3D" id="3.90.1430.10">
    <property type="entry name" value="Yeast translation eEF2 (G' domain)"/>
    <property type="match status" value="1"/>
</dbReference>
<dbReference type="OMA" id="FARCDIQ"/>
<evidence type="ECO:0000313" key="8">
    <source>
        <dbReference type="Proteomes" id="UP000030745"/>
    </source>
</evidence>
<keyword evidence="8" id="KW-1185">Reference proteome</keyword>
<dbReference type="InterPro" id="IPR027417">
    <property type="entry name" value="P-loop_NTPase"/>
</dbReference>
<dbReference type="InterPro" id="IPR056752">
    <property type="entry name" value="EFL1"/>
</dbReference>
<dbReference type="Gene3D" id="2.40.30.10">
    <property type="entry name" value="Translation factors"/>
    <property type="match status" value="1"/>
</dbReference>
<dbReference type="Pfam" id="PF25118">
    <property type="entry name" value="EFL1"/>
    <property type="match status" value="1"/>
</dbReference>
<dbReference type="CDD" id="cd04096">
    <property type="entry name" value="eEF2_snRNP_like_C"/>
    <property type="match status" value="1"/>
</dbReference>
<dbReference type="GO" id="GO:0003924">
    <property type="term" value="F:GTPase activity"/>
    <property type="evidence" value="ECO:0007669"/>
    <property type="project" value="InterPro"/>
</dbReference>
<dbReference type="InterPro" id="IPR000795">
    <property type="entry name" value="T_Tr_GTP-bd_dom"/>
</dbReference>
<dbReference type="PANTHER" id="PTHR42908:SF3">
    <property type="entry name" value="ELONGATION FACTOR-LIKE GTPASE 1"/>
    <property type="match status" value="1"/>
</dbReference>
<dbReference type="GO" id="GO:0005829">
    <property type="term" value="C:cytosol"/>
    <property type="evidence" value="ECO:0007669"/>
    <property type="project" value="TreeGrafter"/>
</dbReference>
<dbReference type="Gene3D" id="3.30.70.240">
    <property type="match status" value="1"/>
</dbReference>
<evidence type="ECO:0000256" key="1">
    <source>
        <dbReference type="ARBA" id="ARBA00022517"/>
    </source>
</evidence>
<dbReference type="PANTHER" id="PTHR42908">
    <property type="entry name" value="TRANSLATION ELONGATION FACTOR-RELATED"/>
    <property type="match status" value="1"/>
</dbReference>
<dbReference type="STRING" id="695850.A0A067CXF0"/>
<dbReference type="SMART" id="SM00838">
    <property type="entry name" value="EFG_C"/>
    <property type="match status" value="1"/>
</dbReference>
<dbReference type="Gene3D" id="3.40.50.300">
    <property type="entry name" value="P-loop containing nucleotide triphosphate hydrolases"/>
    <property type="match status" value="2"/>
</dbReference>
<dbReference type="FunFam" id="3.30.70.870:FF:000002">
    <property type="entry name" value="Translation elongation factor 2"/>
    <property type="match status" value="1"/>
</dbReference>
<dbReference type="GO" id="GO:1990904">
    <property type="term" value="C:ribonucleoprotein complex"/>
    <property type="evidence" value="ECO:0007669"/>
    <property type="project" value="TreeGrafter"/>
</dbReference>
<dbReference type="FunFam" id="3.30.70.240:FF:000006">
    <property type="entry name" value="Elongation factor like GTPase 1"/>
    <property type="match status" value="1"/>
</dbReference>
<keyword evidence="1" id="KW-0690">Ribosome biogenesis</keyword>
<evidence type="ECO:0000256" key="4">
    <source>
        <dbReference type="ARBA" id="ARBA00023134"/>
    </source>
</evidence>
<evidence type="ECO:0000256" key="5">
    <source>
        <dbReference type="ARBA" id="ARBA00081809"/>
    </source>
</evidence>
<dbReference type="InterPro" id="IPR009000">
    <property type="entry name" value="Transl_B-barrel_sf"/>
</dbReference>
<dbReference type="OrthoDB" id="364892at2759"/>
<dbReference type="VEuPathDB" id="FungiDB:SPRG_01223"/>
<dbReference type="SUPFAM" id="SSF54980">
    <property type="entry name" value="EF-G C-terminal domain-like"/>
    <property type="match status" value="2"/>
</dbReference>
<dbReference type="GO" id="GO:0043022">
    <property type="term" value="F:ribosome binding"/>
    <property type="evidence" value="ECO:0007669"/>
    <property type="project" value="TreeGrafter"/>
</dbReference>
<dbReference type="InterPro" id="IPR035647">
    <property type="entry name" value="EFG_III/V"/>
</dbReference>
<evidence type="ECO:0000259" key="6">
    <source>
        <dbReference type="SMART" id="SM00838"/>
    </source>
</evidence>